<proteinExistence type="predicted"/>
<sequence length="410" mass="44264">MWDGIVIGGGLSGLIAGIRASEKGKRMLVISEGVGSLTYSSGVMDFGDVERLKEEKNHPYALMGETVVRAGMEYFQRLFPDYQGAWQNSQQVLTPLGSPREADLVPTGLNAGVLQKAKEIVLIAPEGMKDFFPEVIKAKLERVYSKAKIEIYPVAVEAFDIWRNSGKLITGMDYAKYWRSDQGAVNLKNILGKLTEEMACSSSGATSGEKQGEKSAIIFPGLAACFSNVLKGVLEEVPLPIVEMTAFPPSASGQFLYEALKQKFKALGGELLVGTGVKKVEFQGKRCHTVIVKSKGKDVTFSAQSFILATGGIFGGGIQVGPKDANESVMGLPLYVPAQWTNSEFLGEQPYAKMGVEVDPELRPLAAGNQEPLFDNVRIVGRLLAHWDPWLDHCGGGVSLASGWLAGEIL</sequence>
<dbReference type="Pfam" id="PF00890">
    <property type="entry name" value="FAD_binding_2"/>
    <property type="match status" value="1"/>
</dbReference>
<evidence type="ECO:0000256" key="1">
    <source>
        <dbReference type="ARBA" id="ARBA00022630"/>
    </source>
</evidence>
<dbReference type="EMBL" id="LDZY01000003">
    <property type="protein sequence ID" value="KLU66992.1"/>
    <property type="molecule type" value="Genomic_DNA"/>
</dbReference>
<dbReference type="GO" id="GO:0009331">
    <property type="term" value="C:glycerol-3-phosphate dehydrogenase (FAD) complex"/>
    <property type="evidence" value="ECO:0007669"/>
    <property type="project" value="InterPro"/>
</dbReference>
<dbReference type="InterPro" id="IPR009158">
    <property type="entry name" value="G3P_DH_GlpB_su"/>
</dbReference>
<evidence type="ECO:0000313" key="6">
    <source>
        <dbReference type="Proteomes" id="UP000036356"/>
    </source>
</evidence>
<gene>
    <name evidence="5" type="primary">glpB_1</name>
    <name evidence="5" type="ORF">DEAC_c09260</name>
</gene>
<keyword evidence="2" id="KW-0288">FMN</keyword>
<dbReference type="InterPro" id="IPR036188">
    <property type="entry name" value="FAD/NAD-bd_sf"/>
</dbReference>
<name>A0A0J1FUK7_9FIRM</name>
<evidence type="ECO:0000256" key="3">
    <source>
        <dbReference type="ARBA" id="ARBA00023002"/>
    </source>
</evidence>
<dbReference type="EC" id="1.1.5.3" evidence="5"/>
<evidence type="ECO:0000259" key="4">
    <source>
        <dbReference type="Pfam" id="PF00890"/>
    </source>
</evidence>
<dbReference type="NCBIfam" id="TIGR03378">
    <property type="entry name" value="glycerol3P_GlpB"/>
    <property type="match status" value="1"/>
</dbReference>
<dbReference type="PIRSF" id="PIRSF000141">
    <property type="entry name" value="Anaerobic_G3P_dh"/>
    <property type="match status" value="1"/>
</dbReference>
<keyword evidence="1" id="KW-0285">Flavoprotein</keyword>
<dbReference type="RefSeq" id="WP_047808845.1">
    <property type="nucleotide sequence ID" value="NZ_LDZY01000003.1"/>
</dbReference>
<protein>
    <submittedName>
        <fullName evidence="5">Anaerobic glycerol-3-phosphate dehydrogenase subunit B</fullName>
        <ecNumber evidence="5">1.1.5.3</ecNumber>
    </submittedName>
</protein>
<reference evidence="5 6" key="1">
    <citation type="submission" date="2015-06" db="EMBL/GenBank/DDBJ databases">
        <title>Draft genome of the moderately acidophilic sulfate reducer Candidatus Desulfosporosinus acididurans strain M1.</title>
        <authorList>
            <person name="Poehlein A."/>
            <person name="Petzsch P."/>
            <person name="Johnson B.D."/>
            <person name="Schloemann M."/>
            <person name="Daniel R."/>
            <person name="Muehling M."/>
        </authorList>
    </citation>
    <scope>NUCLEOTIDE SEQUENCE [LARGE SCALE GENOMIC DNA]</scope>
    <source>
        <strain evidence="5 6">M1</strain>
    </source>
</reference>
<feature type="domain" description="FAD-dependent oxidoreductase 2 FAD-binding" evidence="4">
    <location>
        <begin position="3"/>
        <end position="313"/>
    </location>
</feature>
<comment type="caution">
    <text evidence="5">The sequence shown here is derived from an EMBL/GenBank/DDBJ whole genome shotgun (WGS) entry which is preliminary data.</text>
</comment>
<dbReference type="STRING" id="476652.DEAC_c09260"/>
<dbReference type="InterPro" id="IPR003953">
    <property type="entry name" value="FAD-dep_OxRdtase_2_FAD-bd"/>
</dbReference>
<dbReference type="SUPFAM" id="SSF51905">
    <property type="entry name" value="FAD/NAD(P)-binding domain"/>
    <property type="match status" value="1"/>
</dbReference>
<evidence type="ECO:0000256" key="2">
    <source>
        <dbReference type="ARBA" id="ARBA00022643"/>
    </source>
</evidence>
<dbReference type="GO" id="GO:0004368">
    <property type="term" value="F:glycerol-3-phosphate dehydrogenase (quinone) activity"/>
    <property type="evidence" value="ECO:0007669"/>
    <property type="project" value="UniProtKB-EC"/>
</dbReference>
<dbReference type="Gene3D" id="3.50.50.60">
    <property type="entry name" value="FAD/NAD(P)-binding domain"/>
    <property type="match status" value="2"/>
</dbReference>
<dbReference type="PATRIC" id="fig|476652.3.peg.952"/>
<accession>A0A0J1FUK7</accession>
<organism evidence="5 6">
    <name type="scientific">Desulfosporosinus acididurans</name>
    <dbReference type="NCBI Taxonomy" id="476652"/>
    <lineage>
        <taxon>Bacteria</taxon>
        <taxon>Bacillati</taxon>
        <taxon>Bacillota</taxon>
        <taxon>Clostridia</taxon>
        <taxon>Eubacteriales</taxon>
        <taxon>Desulfitobacteriaceae</taxon>
        <taxon>Desulfosporosinus</taxon>
    </lineage>
</organism>
<dbReference type="Proteomes" id="UP000036356">
    <property type="component" value="Unassembled WGS sequence"/>
</dbReference>
<keyword evidence="3 5" id="KW-0560">Oxidoreductase</keyword>
<evidence type="ECO:0000313" key="5">
    <source>
        <dbReference type="EMBL" id="KLU66992.1"/>
    </source>
</evidence>
<keyword evidence="6" id="KW-1185">Reference proteome</keyword>
<dbReference type="AlphaFoldDB" id="A0A0J1FUK7"/>